<evidence type="ECO:0000256" key="2">
    <source>
        <dbReference type="SAM" id="MobiDB-lite"/>
    </source>
</evidence>
<dbReference type="Proteomes" id="UP001321760">
    <property type="component" value="Unassembled WGS sequence"/>
</dbReference>
<name>A0AAV9GC18_9PEZI</name>
<evidence type="ECO:0000313" key="4">
    <source>
        <dbReference type="EMBL" id="KAK4444726.1"/>
    </source>
</evidence>
<dbReference type="InterPro" id="IPR011009">
    <property type="entry name" value="Kinase-like_dom_sf"/>
</dbReference>
<gene>
    <name evidence="4" type="ORF">QBC34DRAFT_442245</name>
</gene>
<dbReference type="InterPro" id="IPR053083">
    <property type="entry name" value="TF_kinase-domain_protein"/>
</dbReference>
<feature type="region of interest" description="Disordered" evidence="2">
    <location>
        <begin position="1"/>
        <end position="36"/>
    </location>
</feature>
<reference evidence="4" key="1">
    <citation type="journal article" date="2023" name="Mol. Phylogenet. Evol.">
        <title>Genome-scale phylogeny and comparative genomics of the fungal order Sordariales.</title>
        <authorList>
            <person name="Hensen N."/>
            <person name="Bonometti L."/>
            <person name="Westerberg I."/>
            <person name="Brannstrom I.O."/>
            <person name="Guillou S."/>
            <person name="Cros-Aarteil S."/>
            <person name="Calhoun S."/>
            <person name="Haridas S."/>
            <person name="Kuo A."/>
            <person name="Mondo S."/>
            <person name="Pangilinan J."/>
            <person name="Riley R."/>
            <person name="LaButti K."/>
            <person name="Andreopoulos B."/>
            <person name="Lipzen A."/>
            <person name="Chen C."/>
            <person name="Yan M."/>
            <person name="Daum C."/>
            <person name="Ng V."/>
            <person name="Clum A."/>
            <person name="Steindorff A."/>
            <person name="Ohm R.A."/>
            <person name="Martin F."/>
            <person name="Silar P."/>
            <person name="Natvig D.O."/>
            <person name="Lalanne C."/>
            <person name="Gautier V."/>
            <person name="Ament-Velasquez S.L."/>
            <person name="Kruys A."/>
            <person name="Hutchinson M.I."/>
            <person name="Powell A.J."/>
            <person name="Barry K."/>
            <person name="Miller A.N."/>
            <person name="Grigoriev I.V."/>
            <person name="Debuchy R."/>
            <person name="Gladieux P."/>
            <person name="Hiltunen Thoren M."/>
            <person name="Johannesson H."/>
        </authorList>
    </citation>
    <scope>NUCLEOTIDE SEQUENCE</scope>
    <source>
        <strain evidence="4">PSN243</strain>
    </source>
</reference>
<dbReference type="PROSITE" id="PS50011">
    <property type="entry name" value="PROTEIN_KINASE_DOM"/>
    <property type="match status" value="1"/>
</dbReference>
<dbReference type="InterPro" id="IPR000719">
    <property type="entry name" value="Prot_kinase_dom"/>
</dbReference>
<sequence length="698" mass="79397">MAETAAPAMPAMPAMPAAPAPAAPPARPHNFESHQRRLQSIRDVLRNAHQGLMDTVGREWDTGDPPEDSETIILEALNARQQALRELKVLRDTANEAVRAANTVTGAKTNARKAAAARGDQAEDVQTAREEERAAIQGLRTKQRATYYFYHYRRQNQLYDAVVDADQEEWERYPTPLRSGGVAAWPGPRHYHNDRGYIARKFQPVAQAKAPVRFKLKPKARASIVQNALDTASFFRDAQVHLEWVKVLSWGGTGVVMLFLTRPPAAAASAPGQAPNVKYYIVKAVYQIGEEEDDDQNRSNLREEINILGEFEGAEHIILLANLGPTRRDRLDQSMDDHGDEAPMPVMIMEFFKRGSLHDVVTRAAVQGKRIHDRTLWLIFECVFRSLVGMRYRPKSWHPPPAAGADPEIERIPTINQLHLGPRDTCTARDKKYMANEAPNERWVHLDLEPSNFLVGEYTAGHHLIPSVKLNDFGTANEFERYKNKIHGFRPVIPDYNFHEQRRMAKNGWFTPEQFTEEWDYIGEDVPPAGTKIAGQFGWKTNLWQAGQTMWRLISQRQPAYCGPYIEAVTQDPATGRWSAVPPQQVAAAGPNVKWTWGGYMLENSRGPLLFRQTDMDLRELVMRCMMDDPYDRPEMEELQEIIDRKVRGPWTGTQSDAGMRKHKQTEMLFTGPADPPPKPRETLKKWLDEEMEIDVFE</sequence>
<dbReference type="SMART" id="SM00220">
    <property type="entry name" value="S_TKc"/>
    <property type="match status" value="1"/>
</dbReference>
<dbReference type="EMBL" id="MU865973">
    <property type="protein sequence ID" value="KAK4444726.1"/>
    <property type="molecule type" value="Genomic_DNA"/>
</dbReference>
<evidence type="ECO:0000259" key="3">
    <source>
        <dbReference type="PROSITE" id="PS50011"/>
    </source>
</evidence>
<dbReference type="AlphaFoldDB" id="A0AAV9GC18"/>
<dbReference type="Gene3D" id="1.10.510.10">
    <property type="entry name" value="Transferase(Phosphotransferase) domain 1"/>
    <property type="match status" value="1"/>
</dbReference>
<feature type="compositionally biased region" description="Low complexity" evidence="2">
    <location>
        <begin position="1"/>
        <end position="15"/>
    </location>
</feature>
<organism evidence="4 5">
    <name type="scientific">Podospora aff. communis PSN243</name>
    <dbReference type="NCBI Taxonomy" id="3040156"/>
    <lineage>
        <taxon>Eukaryota</taxon>
        <taxon>Fungi</taxon>
        <taxon>Dikarya</taxon>
        <taxon>Ascomycota</taxon>
        <taxon>Pezizomycotina</taxon>
        <taxon>Sordariomycetes</taxon>
        <taxon>Sordariomycetidae</taxon>
        <taxon>Sordariales</taxon>
        <taxon>Podosporaceae</taxon>
        <taxon>Podospora</taxon>
    </lineage>
</organism>
<comment type="caution">
    <text evidence="4">The sequence shown here is derived from an EMBL/GenBank/DDBJ whole genome shotgun (WGS) entry which is preliminary data.</text>
</comment>
<keyword evidence="1" id="KW-0175">Coiled coil</keyword>
<keyword evidence="4" id="KW-0418">Kinase</keyword>
<dbReference type="GO" id="GO:0005524">
    <property type="term" value="F:ATP binding"/>
    <property type="evidence" value="ECO:0007669"/>
    <property type="project" value="InterPro"/>
</dbReference>
<protein>
    <submittedName>
        <fullName evidence="4">Kinase-like domain-containing protein</fullName>
    </submittedName>
</protein>
<accession>A0AAV9GC18</accession>
<dbReference type="GO" id="GO:0004672">
    <property type="term" value="F:protein kinase activity"/>
    <property type="evidence" value="ECO:0007669"/>
    <property type="project" value="InterPro"/>
</dbReference>
<keyword evidence="4" id="KW-0808">Transferase</keyword>
<dbReference type="PANTHER" id="PTHR44305">
    <property type="entry name" value="SI:DKEY-192D15.2-RELATED"/>
    <property type="match status" value="1"/>
</dbReference>
<reference evidence="4" key="2">
    <citation type="submission" date="2023-05" db="EMBL/GenBank/DDBJ databases">
        <authorList>
            <consortium name="Lawrence Berkeley National Laboratory"/>
            <person name="Steindorff A."/>
            <person name="Hensen N."/>
            <person name="Bonometti L."/>
            <person name="Westerberg I."/>
            <person name="Brannstrom I.O."/>
            <person name="Guillou S."/>
            <person name="Cros-Aarteil S."/>
            <person name="Calhoun S."/>
            <person name="Haridas S."/>
            <person name="Kuo A."/>
            <person name="Mondo S."/>
            <person name="Pangilinan J."/>
            <person name="Riley R."/>
            <person name="Labutti K."/>
            <person name="Andreopoulos B."/>
            <person name="Lipzen A."/>
            <person name="Chen C."/>
            <person name="Yanf M."/>
            <person name="Daum C."/>
            <person name="Ng V."/>
            <person name="Clum A."/>
            <person name="Ohm R."/>
            <person name="Martin F."/>
            <person name="Silar P."/>
            <person name="Natvig D."/>
            <person name="Lalanne C."/>
            <person name="Gautier V."/>
            <person name="Ament-Velasquez S.L."/>
            <person name="Kruys A."/>
            <person name="Hutchinson M.I."/>
            <person name="Powell A.J."/>
            <person name="Barry K."/>
            <person name="Miller A.N."/>
            <person name="Grigoriev I.V."/>
            <person name="Debuchy R."/>
            <person name="Gladieux P."/>
            <person name="Thoren M.H."/>
            <person name="Johannesson H."/>
        </authorList>
    </citation>
    <scope>NUCLEOTIDE SEQUENCE</scope>
    <source>
        <strain evidence="4">PSN243</strain>
    </source>
</reference>
<evidence type="ECO:0000313" key="5">
    <source>
        <dbReference type="Proteomes" id="UP001321760"/>
    </source>
</evidence>
<dbReference type="SUPFAM" id="SSF56112">
    <property type="entry name" value="Protein kinase-like (PK-like)"/>
    <property type="match status" value="1"/>
</dbReference>
<feature type="compositionally biased region" description="Pro residues" evidence="2">
    <location>
        <begin position="16"/>
        <end position="27"/>
    </location>
</feature>
<proteinExistence type="predicted"/>
<feature type="coiled-coil region" evidence="1">
    <location>
        <begin position="73"/>
        <end position="142"/>
    </location>
</feature>
<dbReference type="PANTHER" id="PTHR44305:SF24">
    <property type="entry name" value="TYROSINE-PROTEIN KINASE C03B1.5-RELATED"/>
    <property type="match status" value="1"/>
</dbReference>
<keyword evidence="5" id="KW-1185">Reference proteome</keyword>
<feature type="domain" description="Protein kinase" evidence="3">
    <location>
        <begin position="242"/>
        <end position="652"/>
    </location>
</feature>
<evidence type="ECO:0000256" key="1">
    <source>
        <dbReference type="SAM" id="Coils"/>
    </source>
</evidence>